<feature type="domain" description="Secretion system C-terminal sorting" evidence="2">
    <location>
        <begin position="258"/>
        <end position="325"/>
    </location>
</feature>
<dbReference type="Proteomes" id="UP001139700">
    <property type="component" value="Unassembled WGS sequence"/>
</dbReference>
<evidence type="ECO:0000313" key="3">
    <source>
        <dbReference type="EMBL" id="MCF0041242.1"/>
    </source>
</evidence>
<reference evidence="3" key="1">
    <citation type="submission" date="2021-12" db="EMBL/GenBank/DDBJ databases">
        <title>Novel species in genus Dyadobacter.</title>
        <authorList>
            <person name="Ma C."/>
        </authorList>
    </citation>
    <scope>NUCLEOTIDE SEQUENCE</scope>
    <source>
        <strain evidence="3">CY399</strain>
    </source>
</reference>
<evidence type="ECO:0000259" key="2">
    <source>
        <dbReference type="Pfam" id="PF18962"/>
    </source>
</evidence>
<organism evidence="3 4">
    <name type="scientific">Dyadobacter fanqingshengii</name>
    <dbReference type="NCBI Taxonomy" id="2906443"/>
    <lineage>
        <taxon>Bacteria</taxon>
        <taxon>Pseudomonadati</taxon>
        <taxon>Bacteroidota</taxon>
        <taxon>Cytophagia</taxon>
        <taxon>Cytophagales</taxon>
        <taxon>Spirosomataceae</taxon>
        <taxon>Dyadobacter</taxon>
    </lineage>
</organism>
<protein>
    <submittedName>
        <fullName evidence="3">T9SS type A sorting domain-containing protein</fullName>
    </submittedName>
</protein>
<dbReference type="NCBIfam" id="TIGR04183">
    <property type="entry name" value="Por_Secre_tail"/>
    <property type="match status" value="1"/>
</dbReference>
<evidence type="ECO:0000313" key="4">
    <source>
        <dbReference type="Proteomes" id="UP001139700"/>
    </source>
</evidence>
<feature type="chain" id="PRO_5040860859" evidence="1">
    <location>
        <begin position="22"/>
        <end position="334"/>
    </location>
</feature>
<proteinExistence type="predicted"/>
<keyword evidence="1" id="KW-0732">Signal</keyword>
<dbReference type="Pfam" id="PF18962">
    <property type="entry name" value="Por_Secre_tail"/>
    <property type="match status" value="1"/>
</dbReference>
<gene>
    <name evidence="3" type="ORF">LXM24_14160</name>
</gene>
<accession>A0A9X1TH60</accession>
<sequence length="334" mass="36957">MRAKCITILTFVLSFQLDVQAQFTVNDNGFFLAPETTLTVSGLSITPSGPFSFSNNEISYATKPVSGNPNESIKRVYAMGNPIAFKGNILISYYENELNMNSENLLQLTKAGLNGEFLVPTNKSVVNSQENFVSEDVDWTNIQYLTLTNSGNILPVTLIDFEALVRENEIVLAWSTSHESNSDFFEVQHSANGKEWQTIGRVAAVQQSNEVNGYAYVHKSPSAGSNFYRLRIVDQDGTFAFSRIRNATWKSQLSVVFFPNPVSDWLSIELEGSSSVRSIAIVNAKGQSVYHKSNSAIGHNSENRIDFKNFPSGIYTIIVMLKDGSLSTGKISKK</sequence>
<dbReference type="InterPro" id="IPR026444">
    <property type="entry name" value="Secre_tail"/>
</dbReference>
<dbReference type="EMBL" id="JAJTTA010000002">
    <property type="protein sequence ID" value="MCF0041242.1"/>
    <property type="molecule type" value="Genomic_DNA"/>
</dbReference>
<keyword evidence="4" id="KW-1185">Reference proteome</keyword>
<comment type="caution">
    <text evidence="3">The sequence shown here is derived from an EMBL/GenBank/DDBJ whole genome shotgun (WGS) entry which is preliminary data.</text>
</comment>
<name>A0A9X1TH60_9BACT</name>
<evidence type="ECO:0000256" key="1">
    <source>
        <dbReference type="SAM" id="SignalP"/>
    </source>
</evidence>
<dbReference type="RefSeq" id="WP_234613815.1">
    <property type="nucleotide sequence ID" value="NZ_CP098806.1"/>
</dbReference>
<dbReference type="AlphaFoldDB" id="A0A9X1TH60"/>
<feature type="signal peptide" evidence="1">
    <location>
        <begin position="1"/>
        <end position="21"/>
    </location>
</feature>